<dbReference type="OrthoDB" id="10070851at2759"/>
<dbReference type="GO" id="GO:0005737">
    <property type="term" value="C:cytoplasm"/>
    <property type="evidence" value="ECO:0007669"/>
    <property type="project" value="InterPro"/>
</dbReference>
<dbReference type="InterPro" id="IPR004148">
    <property type="entry name" value="BAR_dom"/>
</dbReference>
<evidence type="ECO:0000256" key="1">
    <source>
        <dbReference type="SAM" id="MobiDB-lite"/>
    </source>
</evidence>
<evidence type="ECO:0000313" key="4">
    <source>
        <dbReference type="Proteomes" id="UP000287033"/>
    </source>
</evidence>
<proteinExistence type="predicted"/>
<dbReference type="SUPFAM" id="SSF103657">
    <property type="entry name" value="BAR/IMD domain-like"/>
    <property type="match status" value="1"/>
</dbReference>
<dbReference type="Gene3D" id="1.20.1270.60">
    <property type="entry name" value="Arfaptin homology (AH) domain/BAR domain"/>
    <property type="match status" value="1"/>
</dbReference>
<comment type="caution">
    <text evidence="3">The sequence shown here is derived from an EMBL/GenBank/DDBJ whole genome shotgun (WGS) entry which is preliminary data.</text>
</comment>
<dbReference type="AlphaFoldDB" id="A0A401TVZ1"/>
<keyword evidence="4" id="KW-1185">Reference proteome</keyword>
<sequence>MNAFEIQKKFKILNTILAYLKSEHTFFHQGYDLVTDLDPLMKMIFSQVILSPPSTPSPPSQPSPSSPTNRKGAE</sequence>
<feature type="domain" description="BAR" evidence="2">
    <location>
        <begin position="1"/>
        <end position="47"/>
    </location>
</feature>
<dbReference type="EMBL" id="BEZZ01190540">
    <property type="protein sequence ID" value="GCC46788.1"/>
    <property type="molecule type" value="Genomic_DNA"/>
</dbReference>
<dbReference type="STRING" id="137246.A0A401TVZ1"/>
<feature type="non-terminal residue" evidence="3">
    <location>
        <position position="1"/>
    </location>
</feature>
<name>A0A401TVZ1_CHIPU</name>
<gene>
    <name evidence="3" type="ORF">chiPu_0030695</name>
</gene>
<reference evidence="3 4" key="1">
    <citation type="journal article" date="2018" name="Nat. Ecol. Evol.">
        <title>Shark genomes provide insights into elasmobranch evolution and the origin of vertebrates.</title>
        <authorList>
            <person name="Hara Y"/>
            <person name="Yamaguchi K"/>
            <person name="Onimaru K"/>
            <person name="Kadota M"/>
            <person name="Koyanagi M"/>
            <person name="Keeley SD"/>
            <person name="Tatsumi K"/>
            <person name="Tanaka K"/>
            <person name="Motone F"/>
            <person name="Kageyama Y"/>
            <person name="Nozu R"/>
            <person name="Adachi N"/>
            <person name="Nishimura O"/>
            <person name="Nakagawa R"/>
            <person name="Tanegashima C"/>
            <person name="Kiyatake I"/>
            <person name="Matsumoto R"/>
            <person name="Murakumo K"/>
            <person name="Nishida K"/>
            <person name="Terakita A"/>
            <person name="Kuratani S"/>
            <person name="Sato K"/>
            <person name="Hyodo S Kuraku.S."/>
        </authorList>
    </citation>
    <scope>NUCLEOTIDE SEQUENCE [LARGE SCALE GENOMIC DNA]</scope>
</reference>
<dbReference type="Proteomes" id="UP000287033">
    <property type="component" value="Unassembled WGS sequence"/>
</dbReference>
<protein>
    <recommendedName>
        <fullName evidence="2">BAR domain-containing protein</fullName>
    </recommendedName>
</protein>
<evidence type="ECO:0000313" key="3">
    <source>
        <dbReference type="EMBL" id="GCC46788.1"/>
    </source>
</evidence>
<feature type="region of interest" description="Disordered" evidence="1">
    <location>
        <begin position="51"/>
        <end position="74"/>
    </location>
</feature>
<feature type="compositionally biased region" description="Pro residues" evidence="1">
    <location>
        <begin position="53"/>
        <end position="65"/>
    </location>
</feature>
<dbReference type="Pfam" id="PF16746">
    <property type="entry name" value="BAR_3"/>
    <property type="match status" value="1"/>
</dbReference>
<dbReference type="InterPro" id="IPR027267">
    <property type="entry name" value="AH/BAR_dom_sf"/>
</dbReference>
<accession>A0A401TVZ1</accession>
<evidence type="ECO:0000259" key="2">
    <source>
        <dbReference type="Pfam" id="PF16746"/>
    </source>
</evidence>
<organism evidence="3 4">
    <name type="scientific">Chiloscyllium punctatum</name>
    <name type="common">Brownbanded bambooshark</name>
    <name type="synonym">Hemiscyllium punctatum</name>
    <dbReference type="NCBI Taxonomy" id="137246"/>
    <lineage>
        <taxon>Eukaryota</taxon>
        <taxon>Metazoa</taxon>
        <taxon>Chordata</taxon>
        <taxon>Craniata</taxon>
        <taxon>Vertebrata</taxon>
        <taxon>Chondrichthyes</taxon>
        <taxon>Elasmobranchii</taxon>
        <taxon>Galeomorphii</taxon>
        <taxon>Galeoidea</taxon>
        <taxon>Orectolobiformes</taxon>
        <taxon>Hemiscylliidae</taxon>
        <taxon>Chiloscyllium</taxon>
    </lineage>
</organism>